<feature type="transmembrane region" description="Helical" evidence="1">
    <location>
        <begin position="175"/>
        <end position="192"/>
    </location>
</feature>
<feature type="transmembrane region" description="Helical" evidence="1">
    <location>
        <begin position="124"/>
        <end position="145"/>
    </location>
</feature>
<feature type="transmembrane region" description="Helical" evidence="1">
    <location>
        <begin position="198"/>
        <end position="216"/>
    </location>
</feature>
<comment type="caution">
    <text evidence="2">The sequence shown here is derived from an EMBL/GenBank/DDBJ whole genome shotgun (WGS) entry which is preliminary data.</text>
</comment>
<evidence type="ECO:0008006" key="4">
    <source>
        <dbReference type="Google" id="ProtNLM"/>
    </source>
</evidence>
<gene>
    <name evidence="2" type="ORF">M975_2281</name>
</gene>
<sequence>MYKQKCGIVFITLLLSLLFLVMAMGYILSYSPGVFPDEFAHMAYVGNVMDRGFPNYSSGTILPGGKLNYLNHPALYYLIVGGLANFLDLQGMYAMIGRYVNMLISILIIIFTCRMLYSATKSKLSTFCGGAFLLVIPMFVVSGSAVSNDQINVLGCTLVLHGLLDIIETHKDNKSITYSVITICIGGIIAALSKATGSLAIVCLLISVCLFNFSKLSEVIKKITFRQWVIIISSLAIIAIYYLNIYVVYGRFYPAPQGNPALWFAVDHPGAKRLGLTEFIVNFYQANLVTLTIPYGHAAISDNDIRITVLKTILLMLVWMTIFVIVKKLSVTNSCFNLTFSFVIAFACFIITYLFTIRQLHINTGYLGAMQARYFFGFLPVFSLVIAKIIAIIKNKAVRVILFSLIVSGLITALYPPLIKFSELRAWKSLTIVEQPLYNTGYGYLTKGRRFEQVIEADSSTLIGVELMLATFARRNYGVLTLELSDQAGKVIASNTVRLETLKDNKYAWFDFHQAALTKNQKYNLILKCDECTQDNAITWWAVKKEYESTIFLLTKFGPGVGGIYPKGNAYVDGKDVGGAFAFRLYF</sequence>
<proteinExistence type="predicted"/>
<evidence type="ECO:0000313" key="2">
    <source>
        <dbReference type="EMBL" id="OAT31356.1"/>
    </source>
</evidence>
<keyword evidence="1" id="KW-1133">Transmembrane helix</keyword>
<evidence type="ECO:0000256" key="1">
    <source>
        <dbReference type="SAM" id="Phobius"/>
    </source>
</evidence>
<feature type="transmembrane region" description="Helical" evidence="1">
    <location>
        <begin position="375"/>
        <end position="393"/>
    </location>
</feature>
<accession>A0A1B7INT2</accession>
<dbReference type="OrthoDB" id="8873783at2"/>
<dbReference type="EMBL" id="LXER01000019">
    <property type="protein sequence ID" value="OAT31356.1"/>
    <property type="molecule type" value="Genomic_DNA"/>
</dbReference>
<feature type="transmembrane region" description="Helical" evidence="1">
    <location>
        <begin position="338"/>
        <end position="355"/>
    </location>
</feature>
<name>A0A1B7INT2_9ENTR</name>
<dbReference type="PATRIC" id="fig|1354251.4.peg.2360"/>
<feature type="transmembrane region" description="Helical" evidence="1">
    <location>
        <begin position="96"/>
        <end position="117"/>
    </location>
</feature>
<keyword evidence="1" id="KW-0472">Membrane</keyword>
<dbReference type="Proteomes" id="UP000078410">
    <property type="component" value="Unassembled WGS sequence"/>
</dbReference>
<feature type="transmembrane region" description="Helical" evidence="1">
    <location>
        <begin position="151"/>
        <end position="168"/>
    </location>
</feature>
<organism evidence="2 3">
    <name type="scientific">Buttiauxella brennerae ATCC 51605</name>
    <dbReference type="NCBI Taxonomy" id="1354251"/>
    <lineage>
        <taxon>Bacteria</taxon>
        <taxon>Pseudomonadati</taxon>
        <taxon>Pseudomonadota</taxon>
        <taxon>Gammaproteobacteria</taxon>
        <taxon>Enterobacterales</taxon>
        <taxon>Enterobacteriaceae</taxon>
        <taxon>Buttiauxella</taxon>
    </lineage>
</organism>
<evidence type="ECO:0000313" key="3">
    <source>
        <dbReference type="Proteomes" id="UP000078410"/>
    </source>
</evidence>
<keyword evidence="3" id="KW-1185">Reference proteome</keyword>
<reference evidence="2 3" key="1">
    <citation type="submission" date="2016-04" db="EMBL/GenBank/DDBJ databases">
        <title>ATOL: Assembling a taxonomically balanced genome-scale reconstruction of the evolutionary history of the Enterobacteriaceae.</title>
        <authorList>
            <person name="Plunkett G.III."/>
            <person name="Neeno-Eckwall E.C."/>
            <person name="Glasner J.D."/>
            <person name="Perna N.T."/>
        </authorList>
    </citation>
    <scope>NUCLEOTIDE SEQUENCE [LARGE SCALE GENOMIC DNA]</scope>
    <source>
        <strain evidence="2 3">ATCC 51605</strain>
    </source>
</reference>
<dbReference type="RefSeq" id="WP_064559425.1">
    <property type="nucleotide sequence ID" value="NZ_LXER01000019.1"/>
</dbReference>
<protein>
    <recommendedName>
        <fullName evidence="4">Glycosyltransferase RgtA/B/C/D-like domain-containing protein</fullName>
    </recommendedName>
</protein>
<keyword evidence="1" id="KW-0812">Transmembrane</keyword>
<dbReference type="AlphaFoldDB" id="A0A1B7INT2"/>
<feature type="transmembrane region" description="Helical" evidence="1">
    <location>
        <begin position="305"/>
        <end position="326"/>
    </location>
</feature>
<feature type="transmembrane region" description="Helical" evidence="1">
    <location>
        <begin position="400"/>
        <end position="419"/>
    </location>
</feature>
<feature type="transmembrane region" description="Helical" evidence="1">
    <location>
        <begin position="7"/>
        <end position="28"/>
    </location>
</feature>
<feature type="transmembrane region" description="Helical" evidence="1">
    <location>
        <begin position="228"/>
        <end position="249"/>
    </location>
</feature>